<proteinExistence type="predicted"/>
<reference evidence="2" key="1">
    <citation type="submission" date="2021-02" db="EMBL/GenBank/DDBJ databases">
        <authorList>
            <person name="Nowell W R."/>
        </authorList>
    </citation>
    <scope>NUCLEOTIDE SEQUENCE</scope>
</reference>
<dbReference type="EMBL" id="CAJOBA010000724">
    <property type="protein sequence ID" value="CAF3552281.1"/>
    <property type="molecule type" value="Genomic_DNA"/>
</dbReference>
<dbReference type="EMBL" id="CAJNOK010000724">
    <property type="protein sequence ID" value="CAF0771407.1"/>
    <property type="molecule type" value="Genomic_DNA"/>
</dbReference>
<dbReference type="Gene3D" id="3.40.50.11350">
    <property type="match status" value="1"/>
</dbReference>
<name>A0A8S2GSD3_9BILA</name>
<evidence type="ECO:0000313" key="1">
    <source>
        <dbReference type="EMBL" id="CAF0771407.1"/>
    </source>
</evidence>
<evidence type="ECO:0000313" key="2">
    <source>
        <dbReference type="EMBL" id="CAF3552281.1"/>
    </source>
</evidence>
<dbReference type="Proteomes" id="UP000682733">
    <property type="component" value="Unassembled WGS sequence"/>
</dbReference>
<accession>A0A8S2GSD3</accession>
<organism evidence="2 3">
    <name type="scientific">Didymodactylos carnosus</name>
    <dbReference type="NCBI Taxonomy" id="1234261"/>
    <lineage>
        <taxon>Eukaryota</taxon>
        <taxon>Metazoa</taxon>
        <taxon>Spiralia</taxon>
        <taxon>Gnathifera</taxon>
        <taxon>Rotifera</taxon>
        <taxon>Eurotatoria</taxon>
        <taxon>Bdelloidea</taxon>
        <taxon>Philodinida</taxon>
        <taxon>Philodinidae</taxon>
        <taxon>Didymodactylos</taxon>
    </lineage>
</organism>
<protein>
    <submittedName>
        <fullName evidence="2">Uncharacterized protein</fullName>
    </submittedName>
</protein>
<dbReference type="AlphaFoldDB" id="A0A8S2GSD3"/>
<comment type="caution">
    <text evidence="2">The sequence shown here is derived from an EMBL/GenBank/DDBJ whole genome shotgun (WGS) entry which is preliminary data.</text>
</comment>
<sequence length="461" mass="54335">MRTINITTSSYSITTPSYSITTHSKELRFLLLFNDQKHQTSELNKFINLSSDSSMRKIQYSTAKYSSSVRTNNLTSKHFIESTEIASWQNEPRVTYWLTNGKTAGINLSTVLAQKNPKKYLVYVCHENCGGWGDRLRGIMSVFMMSLMLDRNFQIEITHPCNLTRILKPNFYNWLQPLNLIRRNNLTRKRYKLTRKMIITSANAKEFFLKNVSRIIRNSTIDEIWPEDVLYIATNKNYYYEMSENVRYRKKFKTYGILTKYNIKLETLFPLFYELLFQPVERVKNQIEKYTKMRLNKTLICAQVRTGQNPTLSNDKILPGRQNITETIFNFIDDYIKTNLSHNKMIDYRIFITTDSDSVKTEAKVRYSDHLIYTQGAITHLDRSDTDQACREQDKLLTDFHLLGDCDLSIISNSGFGIWGNLRRYEPYKDLYMFCGGKIYPIKSLWHKYEMHKQNNFGQLC</sequence>
<gene>
    <name evidence="1" type="ORF">OVA965_LOCUS3104</name>
    <name evidence="2" type="ORF">TMI583_LOCUS3103</name>
</gene>
<evidence type="ECO:0000313" key="3">
    <source>
        <dbReference type="Proteomes" id="UP000682733"/>
    </source>
</evidence>
<dbReference type="Proteomes" id="UP000677228">
    <property type="component" value="Unassembled WGS sequence"/>
</dbReference>